<sequence length="255" mass="27851">MTDDSSDTDLWPTQRVVRGVPLYEVVKDQITEAIFAGRWPAGFALPNEVDLAERFGVAVGTLRRALDDLTREGLLARRRKTGTVVTGRPPQISLRFLLRYFRLHSLDGGLLQAEVQPPRVSLGEASEAEVAALSLSSGEEVLRIARLRTVGGLPVMTDLYVIPVARFPALPRTAEDMPGLIYGYLVETGGLKISALREKLAAVAASPEIAEELGLEPGAPVLLIEATVYDQNNRPVITALHHANTAQHRYVNELQ</sequence>
<proteinExistence type="predicted"/>
<reference evidence="5" key="1">
    <citation type="journal article" date="2014" name="Int. J. Syst. Evol. Microbiol.">
        <title>Complete genome sequence of Corynebacterium casei LMG S-19264T (=DSM 44701T), isolated from a smear-ripened cheese.</title>
        <authorList>
            <consortium name="US DOE Joint Genome Institute (JGI-PGF)"/>
            <person name="Walter F."/>
            <person name="Albersmeier A."/>
            <person name="Kalinowski J."/>
            <person name="Ruckert C."/>
        </authorList>
    </citation>
    <scope>NUCLEOTIDE SEQUENCE</scope>
    <source>
        <strain evidence="5">CGMCC 1.7081</strain>
    </source>
</reference>
<evidence type="ECO:0000256" key="2">
    <source>
        <dbReference type="ARBA" id="ARBA00023125"/>
    </source>
</evidence>
<name>A0A8J3HA20_9RHOB</name>
<keyword evidence="6" id="KW-1185">Reference proteome</keyword>
<evidence type="ECO:0000313" key="5">
    <source>
        <dbReference type="EMBL" id="GHG94172.1"/>
    </source>
</evidence>
<feature type="domain" description="HTH gntR-type" evidence="4">
    <location>
        <begin position="20"/>
        <end position="88"/>
    </location>
</feature>
<dbReference type="InterPro" id="IPR036388">
    <property type="entry name" value="WH-like_DNA-bd_sf"/>
</dbReference>
<comment type="caution">
    <text evidence="5">The sequence shown here is derived from an EMBL/GenBank/DDBJ whole genome shotgun (WGS) entry which is preliminary data.</text>
</comment>
<dbReference type="EMBL" id="BNAP01000012">
    <property type="protein sequence ID" value="GHG94172.1"/>
    <property type="molecule type" value="Genomic_DNA"/>
</dbReference>
<dbReference type="CDD" id="cd07377">
    <property type="entry name" value="WHTH_GntR"/>
    <property type="match status" value="1"/>
</dbReference>
<dbReference type="GO" id="GO:0003677">
    <property type="term" value="F:DNA binding"/>
    <property type="evidence" value="ECO:0007669"/>
    <property type="project" value="UniProtKB-KW"/>
</dbReference>
<accession>A0A8J3HA20</accession>
<dbReference type="InterPro" id="IPR011663">
    <property type="entry name" value="UTRA"/>
</dbReference>
<keyword evidence="2" id="KW-0238">DNA-binding</keyword>
<evidence type="ECO:0000313" key="6">
    <source>
        <dbReference type="Proteomes" id="UP000611500"/>
    </source>
</evidence>
<protein>
    <submittedName>
        <fullName evidence="5">GntR family transcriptional regulator</fullName>
    </submittedName>
</protein>
<dbReference type="PROSITE" id="PS50949">
    <property type="entry name" value="HTH_GNTR"/>
    <property type="match status" value="1"/>
</dbReference>
<dbReference type="Gene3D" id="1.10.10.10">
    <property type="entry name" value="Winged helix-like DNA-binding domain superfamily/Winged helix DNA-binding domain"/>
    <property type="match status" value="1"/>
</dbReference>
<dbReference type="Gene3D" id="3.40.1410.10">
    <property type="entry name" value="Chorismate lyase-like"/>
    <property type="match status" value="1"/>
</dbReference>
<dbReference type="Pfam" id="PF07702">
    <property type="entry name" value="UTRA"/>
    <property type="match status" value="1"/>
</dbReference>
<dbReference type="GO" id="GO:0045892">
    <property type="term" value="P:negative regulation of DNA-templated transcription"/>
    <property type="evidence" value="ECO:0007669"/>
    <property type="project" value="TreeGrafter"/>
</dbReference>
<dbReference type="PANTHER" id="PTHR44846">
    <property type="entry name" value="MANNOSYL-D-GLYCERATE TRANSPORT/METABOLISM SYSTEM REPRESSOR MNGR-RELATED"/>
    <property type="match status" value="1"/>
</dbReference>
<reference evidence="5" key="2">
    <citation type="submission" date="2020-09" db="EMBL/GenBank/DDBJ databases">
        <authorList>
            <person name="Sun Q."/>
            <person name="Zhou Y."/>
        </authorList>
    </citation>
    <scope>NUCLEOTIDE SEQUENCE</scope>
    <source>
        <strain evidence="5">CGMCC 1.7081</strain>
    </source>
</reference>
<gene>
    <name evidence="5" type="ORF">GCM10010961_27110</name>
</gene>
<dbReference type="PRINTS" id="PR00035">
    <property type="entry name" value="HTHGNTR"/>
</dbReference>
<dbReference type="InterPro" id="IPR000524">
    <property type="entry name" value="Tscrpt_reg_HTH_GntR"/>
</dbReference>
<evidence type="ECO:0000259" key="4">
    <source>
        <dbReference type="PROSITE" id="PS50949"/>
    </source>
</evidence>
<dbReference type="InterPro" id="IPR036390">
    <property type="entry name" value="WH_DNA-bd_sf"/>
</dbReference>
<dbReference type="SMART" id="SM00345">
    <property type="entry name" value="HTH_GNTR"/>
    <property type="match status" value="1"/>
</dbReference>
<organism evidence="5 6">
    <name type="scientific">Pseudodonghicola xiamenensis</name>
    <dbReference type="NCBI Taxonomy" id="337702"/>
    <lineage>
        <taxon>Bacteria</taxon>
        <taxon>Pseudomonadati</taxon>
        <taxon>Pseudomonadota</taxon>
        <taxon>Alphaproteobacteria</taxon>
        <taxon>Rhodobacterales</taxon>
        <taxon>Paracoccaceae</taxon>
        <taxon>Pseudodonghicola</taxon>
    </lineage>
</organism>
<dbReference type="AlphaFoldDB" id="A0A8J3HA20"/>
<dbReference type="InterPro" id="IPR050679">
    <property type="entry name" value="Bact_HTH_transcr_reg"/>
</dbReference>
<evidence type="ECO:0000256" key="1">
    <source>
        <dbReference type="ARBA" id="ARBA00023015"/>
    </source>
</evidence>
<dbReference type="GO" id="GO:0003700">
    <property type="term" value="F:DNA-binding transcription factor activity"/>
    <property type="evidence" value="ECO:0007669"/>
    <property type="project" value="InterPro"/>
</dbReference>
<dbReference type="Pfam" id="PF00392">
    <property type="entry name" value="GntR"/>
    <property type="match status" value="1"/>
</dbReference>
<dbReference type="SUPFAM" id="SSF64288">
    <property type="entry name" value="Chorismate lyase-like"/>
    <property type="match status" value="1"/>
</dbReference>
<dbReference type="PANTHER" id="PTHR44846:SF1">
    <property type="entry name" value="MANNOSYL-D-GLYCERATE TRANSPORT_METABOLISM SYSTEM REPRESSOR MNGR-RELATED"/>
    <property type="match status" value="1"/>
</dbReference>
<dbReference type="InterPro" id="IPR028978">
    <property type="entry name" value="Chorismate_lyase_/UTRA_dom_sf"/>
</dbReference>
<dbReference type="SUPFAM" id="SSF46785">
    <property type="entry name" value="Winged helix' DNA-binding domain"/>
    <property type="match status" value="1"/>
</dbReference>
<dbReference type="Proteomes" id="UP000611500">
    <property type="component" value="Unassembled WGS sequence"/>
</dbReference>
<evidence type="ECO:0000256" key="3">
    <source>
        <dbReference type="ARBA" id="ARBA00023163"/>
    </source>
</evidence>
<dbReference type="SMART" id="SM00866">
    <property type="entry name" value="UTRA"/>
    <property type="match status" value="1"/>
</dbReference>
<keyword evidence="1" id="KW-0805">Transcription regulation</keyword>
<keyword evidence="3" id="KW-0804">Transcription</keyword>
<dbReference type="RefSeq" id="WP_028094021.1">
    <property type="nucleotide sequence ID" value="NZ_BNAP01000012.1"/>
</dbReference>